<keyword evidence="4" id="KW-0175">Coiled coil</keyword>
<sequence>MSLFGGLSGSGGQGSGFGGGTATNFSFGTPSTGTNLFDNKSSVFPAQSTTSSSGSALSGGFLGFGSLSTGLFGAPSSSQTQGTGLSFGTGSFSLSSTQQGGQAQSAASNIMNLPLQQRQELERIEKRKASLQKGLSLQMNPSMTALTYQLDEKAPEKQQEVDNYIYYNLNDEGIIKSLNDAKKLNPNPSKCYTLPIKGFGELVQREQQQRKELENLLCEMKSVKDENVKILQTLNTSTIKRVEECKKRHQSIIHQLVHISCMIEEYGERNHFAQVNYQLDNQLNQVLHQIQENHMRLGAWQSSINQIETNIKYIDEQLSEGDSKGCNDIKNLLESSSSKSGGHTLSDQLSSSESKGFENSNSISDANRQQTSQQLSSLNGAYSETSKSSRETPAGSPSNVEVIFETLDSQQQLLESLSDTIRNDSLLIQQFISKV</sequence>
<evidence type="ECO:0000256" key="2">
    <source>
        <dbReference type="ARBA" id="ARBA00022448"/>
    </source>
</evidence>
<keyword evidence="2" id="KW-0813">Transport</keyword>
<evidence type="ECO:0000256" key="4">
    <source>
        <dbReference type="SAM" id="Coils"/>
    </source>
</evidence>
<evidence type="ECO:0000313" key="7">
    <source>
        <dbReference type="EMBL" id="KAJ1605131.1"/>
    </source>
</evidence>
<feature type="region of interest" description="Disordered" evidence="5">
    <location>
        <begin position="329"/>
        <end position="397"/>
    </location>
</feature>
<dbReference type="InterPro" id="IPR025712">
    <property type="entry name" value="Nup54_alpha-helical_dom"/>
</dbReference>
<feature type="coiled-coil region" evidence="4">
    <location>
        <begin position="196"/>
        <end position="233"/>
    </location>
</feature>
<evidence type="ECO:0000256" key="1">
    <source>
        <dbReference type="ARBA" id="ARBA00004123"/>
    </source>
</evidence>
<dbReference type="GO" id="GO:0036228">
    <property type="term" value="P:protein localization to nuclear inner membrane"/>
    <property type="evidence" value="ECO:0007669"/>
    <property type="project" value="TreeGrafter"/>
</dbReference>
<evidence type="ECO:0000259" key="6">
    <source>
        <dbReference type="Pfam" id="PF13874"/>
    </source>
</evidence>
<dbReference type="EMBL" id="JAPCXC010000108">
    <property type="protein sequence ID" value="KAJ1605131.1"/>
    <property type="molecule type" value="Genomic_DNA"/>
</dbReference>
<dbReference type="Proteomes" id="UP001067231">
    <property type="component" value="Unassembled WGS sequence"/>
</dbReference>
<organism evidence="7">
    <name type="scientific">Cryptosporidium canis</name>
    <dbReference type="NCBI Taxonomy" id="195482"/>
    <lineage>
        <taxon>Eukaryota</taxon>
        <taxon>Sar</taxon>
        <taxon>Alveolata</taxon>
        <taxon>Apicomplexa</taxon>
        <taxon>Conoidasida</taxon>
        <taxon>Coccidia</taxon>
        <taxon>Eucoccidiorida</taxon>
        <taxon>Eimeriorina</taxon>
        <taxon>Cryptosporidiidae</taxon>
        <taxon>Cryptosporidium</taxon>
    </lineage>
</organism>
<dbReference type="InterPro" id="IPR024864">
    <property type="entry name" value="Nup54/Nup57/Nup44"/>
</dbReference>
<comment type="subcellular location">
    <subcellularLocation>
        <location evidence="1">Nucleus</location>
    </subcellularLocation>
</comment>
<dbReference type="Pfam" id="PF13874">
    <property type="entry name" value="Nup54"/>
    <property type="match status" value="1"/>
</dbReference>
<dbReference type="GO" id="GO:0006999">
    <property type="term" value="P:nuclear pore organization"/>
    <property type="evidence" value="ECO:0007669"/>
    <property type="project" value="TreeGrafter"/>
</dbReference>
<protein>
    <recommendedName>
        <fullName evidence="6">Nucleoporin Nup54 alpha-helical domain-containing protein</fullName>
    </recommendedName>
</protein>
<keyword evidence="3" id="KW-0539">Nucleus</keyword>
<proteinExistence type="predicted"/>
<dbReference type="AlphaFoldDB" id="A0A9D5DEL6"/>
<gene>
    <name evidence="7" type="ORF">OJ253_3303</name>
</gene>
<name>A0A9D5DEL6_9CRYT</name>
<dbReference type="GO" id="GO:0044613">
    <property type="term" value="C:nuclear pore central transport channel"/>
    <property type="evidence" value="ECO:0007669"/>
    <property type="project" value="TreeGrafter"/>
</dbReference>
<evidence type="ECO:0000256" key="3">
    <source>
        <dbReference type="ARBA" id="ARBA00023242"/>
    </source>
</evidence>
<dbReference type="PANTHER" id="PTHR13000:SF0">
    <property type="entry name" value="NUCLEOPORIN P54"/>
    <property type="match status" value="1"/>
</dbReference>
<dbReference type="GO" id="GO:0017056">
    <property type="term" value="F:structural constituent of nuclear pore"/>
    <property type="evidence" value="ECO:0007669"/>
    <property type="project" value="TreeGrafter"/>
</dbReference>
<evidence type="ECO:0000256" key="5">
    <source>
        <dbReference type="SAM" id="MobiDB-lite"/>
    </source>
</evidence>
<feature type="compositionally biased region" description="Polar residues" evidence="5">
    <location>
        <begin position="341"/>
        <end position="386"/>
    </location>
</feature>
<accession>A0A9D5DEL6</accession>
<reference evidence="7" key="1">
    <citation type="submission" date="2022-10" db="EMBL/GenBank/DDBJ databases">
        <title>Adaptive evolution leads to modifications in subtelomeric GC content in a zoonotic Cryptosporidium species.</title>
        <authorList>
            <person name="Li J."/>
            <person name="Feng Y."/>
            <person name="Xiao L."/>
        </authorList>
    </citation>
    <scope>NUCLEOTIDE SEQUENCE</scope>
    <source>
        <strain evidence="7">33844</strain>
    </source>
</reference>
<dbReference type="GO" id="GO:0006607">
    <property type="term" value="P:NLS-bearing protein import into nucleus"/>
    <property type="evidence" value="ECO:0007669"/>
    <property type="project" value="TreeGrafter"/>
</dbReference>
<feature type="domain" description="Nucleoporin Nup54 alpha-helical" evidence="6">
    <location>
        <begin position="178"/>
        <end position="306"/>
    </location>
</feature>
<comment type="caution">
    <text evidence="7">The sequence shown here is derived from an EMBL/GenBank/DDBJ whole genome shotgun (WGS) entry which is preliminary data.</text>
</comment>
<dbReference type="OrthoDB" id="343430at2759"/>
<dbReference type="PANTHER" id="PTHR13000">
    <property type="entry name" value="NUCLEOPORIN P54"/>
    <property type="match status" value="1"/>
</dbReference>